<organism evidence="1">
    <name type="scientific">marine sediment metagenome</name>
    <dbReference type="NCBI Taxonomy" id="412755"/>
    <lineage>
        <taxon>unclassified sequences</taxon>
        <taxon>metagenomes</taxon>
        <taxon>ecological metagenomes</taxon>
    </lineage>
</organism>
<evidence type="ECO:0008006" key="2">
    <source>
        <dbReference type="Google" id="ProtNLM"/>
    </source>
</evidence>
<name>X1TQL6_9ZZZZ</name>
<dbReference type="AlphaFoldDB" id="X1TQL6"/>
<evidence type="ECO:0000313" key="1">
    <source>
        <dbReference type="EMBL" id="GAI93656.1"/>
    </source>
</evidence>
<dbReference type="EMBL" id="BARW01016660">
    <property type="protein sequence ID" value="GAI93656.1"/>
    <property type="molecule type" value="Genomic_DNA"/>
</dbReference>
<sequence>SIPEEQTLTILLSSLTVSDIDNPQTDLSVEIQADDHYSVVTANSLLPEENYNGILSVNLVVNDLESLSAVFAAEVTVTPVNDAPVIDPIPDQEITEGSLFTDINLDDFVEDVETSDALITWTYSDDTYLQVTIVDRVANITVPHQDWTGSDTIIFIATDDDATTPLSDSDTVIFTVSIVNDPPVISGQQAISSPEDQILKILLSSLNVSDVDNPLTDLLVEIQAGVHYTMLGADSLVTEENYNGTLSVNLVVRDLVSSSDVFAAEATITPVNDAPVIDSIPDQ</sequence>
<comment type="caution">
    <text evidence="1">The sequence shown here is derived from an EMBL/GenBank/DDBJ whole genome shotgun (WGS) entry which is preliminary data.</text>
</comment>
<feature type="non-terminal residue" evidence="1">
    <location>
        <position position="283"/>
    </location>
</feature>
<feature type="non-terminal residue" evidence="1">
    <location>
        <position position="1"/>
    </location>
</feature>
<protein>
    <recommendedName>
        <fullName evidence="2">Cadherin domain-containing protein</fullName>
    </recommendedName>
</protein>
<reference evidence="1" key="1">
    <citation type="journal article" date="2014" name="Front. Microbiol.">
        <title>High frequency of phylogenetically diverse reductive dehalogenase-homologous genes in deep subseafloor sedimentary metagenomes.</title>
        <authorList>
            <person name="Kawai M."/>
            <person name="Futagami T."/>
            <person name="Toyoda A."/>
            <person name="Takaki Y."/>
            <person name="Nishi S."/>
            <person name="Hori S."/>
            <person name="Arai W."/>
            <person name="Tsubouchi T."/>
            <person name="Morono Y."/>
            <person name="Uchiyama I."/>
            <person name="Ito T."/>
            <person name="Fujiyama A."/>
            <person name="Inagaki F."/>
            <person name="Takami H."/>
        </authorList>
    </citation>
    <scope>NUCLEOTIDE SEQUENCE</scope>
    <source>
        <strain evidence="1">Expedition CK06-06</strain>
    </source>
</reference>
<gene>
    <name evidence="1" type="ORF">S12H4_28957</name>
</gene>
<accession>X1TQL6</accession>
<proteinExistence type="predicted"/>